<dbReference type="AlphaFoldDB" id="E5YB98"/>
<feature type="chain" id="PRO_5003203357" description="Porin" evidence="1">
    <location>
        <begin position="24"/>
        <end position="499"/>
    </location>
</feature>
<organism evidence="2 3">
    <name type="scientific">Bilophila wadsworthia (strain 3_1_6)</name>
    <dbReference type="NCBI Taxonomy" id="563192"/>
    <lineage>
        <taxon>Bacteria</taxon>
        <taxon>Pseudomonadati</taxon>
        <taxon>Thermodesulfobacteriota</taxon>
        <taxon>Desulfovibrionia</taxon>
        <taxon>Desulfovibrionales</taxon>
        <taxon>Desulfovibrionaceae</taxon>
        <taxon>Bilophila</taxon>
    </lineage>
</organism>
<dbReference type="InterPro" id="IPR059232">
    <property type="entry name" value="Porin_put"/>
</dbReference>
<dbReference type="NCBIfam" id="NF033939">
    <property type="entry name" value="DESULF_POR1"/>
    <property type="match status" value="1"/>
</dbReference>
<evidence type="ECO:0008006" key="4">
    <source>
        <dbReference type="Google" id="ProtNLM"/>
    </source>
</evidence>
<reference evidence="2 3" key="1">
    <citation type="submission" date="2010-10" db="EMBL/GenBank/DDBJ databases">
        <authorList>
            <consortium name="The Broad Institute Genome Sequencing Platform"/>
            <person name="Ward D."/>
            <person name="Earl A."/>
            <person name="Feldgarden M."/>
            <person name="Young S.K."/>
            <person name="Gargeya S."/>
            <person name="Zeng Q."/>
            <person name="Alvarado L."/>
            <person name="Berlin A."/>
            <person name="Bochicchio J."/>
            <person name="Chapman S.B."/>
            <person name="Chen Z."/>
            <person name="Freedman E."/>
            <person name="Gellesch M."/>
            <person name="Goldberg J."/>
            <person name="Griggs A."/>
            <person name="Gujja S."/>
            <person name="Heilman E."/>
            <person name="Heiman D."/>
            <person name="Howarth C."/>
            <person name="Mehta T."/>
            <person name="Neiman D."/>
            <person name="Pearson M."/>
            <person name="Roberts A."/>
            <person name="Saif S."/>
            <person name="Shea T."/>
            <person name="Shenoy N."/>
            <person name="Sisk P."/>
            <person name="Stolte C."/>
            <person name="Sykes S."/>
            <person name="White J."/>
            <person name="Yandava C."/>
            <person name="Allen-Vercoe E."/>
            <person name="Sibley C."/>
            <person name="Ambrose C.E."/>
            <person name="Strauss J."/>
            <person name="Daigneault M."/>
            <person name="Haas B."/>
            <person name="Nusbaum C."/>
            <person name="Birren B."/>
        </authorList>
    </citation>
    <scope>NUCLEOTIDE SEQUENCE [LARGE SCALE GENOMIC DNA]</scope>
    <source>
        <strain evidence="2 3">3_1_6</strain>
    </source>
</reference>
<gene>
    <name evidence="2" type="ORF">HMPREF0179_03471</name>
</gene>
<accession>E5YB98</accession>
<name>E5YB98_BILW3</name>
<dbReference type="HOGENOM" id="CLU_042511_0_0_7"/>
<keyword evidence="1" id="KW-0732">Signal</keyword>
<dbReference type="Proteomes" id="UP000006034">
    <property type="component" value="Unassembled WGS sequence"/>
</dbReference>
<evidence type="ECO:0000256" key="1">
    <source>
        <dbReference type="SAM" id="SignalP"/>
    </source>
</evidence>
<reference evidence="2 3" key="2">
    <citation type="submission" date="2013-04" db="EMBL/GenBank/DDBJ databases">
        <title>The Genome Sequence of Bilophila wadsworthia 3_1_6.</title>
        <authorList>
            <consortium name="The Broad Institute Genomics Platform"/>
            <person name="Earl A."/>
            <person name="Ward D."/>
            <person name="Feldgarden M."/>
            <person name="Gevers D."/>
            <person name="Sibley C."/>
            <person name="Strauss J."/>
            <person name="Allen-Vercoe E."/>
            <person name="Walker B."/>
            <person name="Young S."/>
            <person name="Zeng Q."/>
            <person name="Gargeya S."/>
            <person name="Fitzgerald M."/>
            <person name="Haas B."/>
            <person name="Abouelleil A."/>
            <person name="Allen A.W."/>
            <person name="Alvarado L."/>
            <person name="Arachchi H.M."/>
            <person name="Berlin A.M."/>
            <person name="Chapman S.B."/>
            <person name="Gainer-Dewar J."/>
            <person name="Goldberg J."/>
            <person name="Griggs A."/>
            <person name="Gujja S."/>
            <person name="Hansen M."/>
            <person name="Howarth C."/>
            <person name="Imamovic A."/>
            <person name="Ireland A."/>
            <person name="Larimer J."/>
            <person name="McCowan C."/>
            <person name="Murphy C."/>
            <person name="Pearson M."/>
            <person name="Poon T.W."/>
            <person name="Priest M."/>
            <person name="Roberts A."/>
            <person name="Saif S."/>
            <person name="Shea T."/>
            <person name="Sisk P."/>
            <person name="Sykes S."/>
            <person name="Wortman J."/>
            <person name="Nusbaum C."/>
            <person name="Birren B."/>
        </authorList>
    </citation>
    <scope>NUCLEOTIDE SEQUENCE [LARGE SCALE GENOMIC DNA]</scope>
    <source>
        <strain evidence="2 3">3_1_6</strain>
    </source>
</reference>
<dbReference type="GeneID" id="78084995"/>
<protein>
    <recommendedName>
        <fullName evidence="4">Porin</fullName>
    </recommendedName>
</protein>
<evidence type="ECO:0000313" key="2">
    <source>
        <dbReference type="EMBL" id="EFV42705.1"/>
    </source>
</evidence>
<proteinExistence type="predicted"/>
<comment type="caution">
    <text evidence="2">The sequence shown here is derived from an EMBL/GenBank/DDBJ whole genome shotgun (WGS) entry which is preliminary data.</text>
</comment>
<dbReference type="eggNOG" id="ENOG502ZCBE">
    <property type="taxonomic scope" value="Bacteria"/>
</dbReference>
<dbReference type="OrthoDB" id="5464498at2"/>
<evidence type="ECO:0000313" key="3">
    <source>
        <dbReference type="Proteomes" id="UP000006034"/>
    </source>
</evidence>
<keyword evidence="3" id="KW-1185">Reference proteome</keyword>
<feature type="signal peptide" evidence="1">
    <location>
        <begin position="1"/>
        <end position="23"/>
    </location>
</feature>
<dbReference type="EMBL" id="ADCP02000001">
    <property type="protein sequence ID" value="EFV42705.1"/>
    <property type="molecule type" value="Genomic_DNA"/>
</dbReference>
<dbReference type="RefSeq" id="WP_005030343.1">
    <property type="nucleotide sequence ID" value="NZ_KE150238.1"/>
</dbReference>
<sequence>MKRLCSLCLTLGMLCGAAATAGAVEIKAKGTWEILSEWSNVAPLNGPNDRFATLQRLRTQVEIISSNALKGVVFFEIGDTNWGKASEGGALGTDAKNIEVRYSYVDWQVPNTDLRVRMGLQPIILPGFVASGFSPVFGHDVAGIMLSQKWSDEVGTTFFWARPFNGNFGGWNGNGSQANGTPRDTPGDAMDLLSLIVPIKTDVMKVSPWGMFGFMGTKSLMGNIKGGDPATWAPRAGLYPILGSGYTFETFPFRRNTETHENAWWLGITAETNSFSPLTVAGDFAYGSVKMGEIPGYEGFADGPGTFKLDRAGWYAAVRADYALDWATPGIIAWYGSGDDGNPYNGSERLPQYNTPWAVSALGFGGGWTDIATWKVLGHNPGGLWGVVLHLKDISFMEDLKHTLRAGYYHGTNNSAMPKAANMASYPSRIDGPFAYLTTSDDAWELNADTRYKVYENLELAVEAAYVRLNLDEGTWGKKIVNEVDKDSYRVSIGLKYSF</sequence>